<dbReference type="FunFam" id="1.25.40.10:FF:000205">
    <property type="entry name" value="Pentatricopeptide repeat-containing protein, mitochondrial"/>
    <property type="match status" value="1"/>
</dbReference>
<dbReference type="FunFam" id="1.25.40.10:FF:000073">
    <property type="entry name" value="Pentatricopeptide repeat-containing protein chloroplastic"/>
    <property type="match status" value="1"/>
</dbReference>
<evidence type="ECO:0000256" key="2">
    <source>
        <dbReference type="ARBA" id="ARBA00061659"/>
    </source>
</evidence>
<evidence type="ECO:0000313" key="5">
    <source>
        <dbReference type="Proteomes" id="UP000825935"/>
    </source>
</evidence>
<comment type="similarity">
    <text evidence="2">Belongs to the PPR family. PCMP-E subfamily.</text>
</comment>
<feature type="repeat" description="PPR" evidence="3">
    <location>
        <begin position="375"/>
        <end position="409"/>
    </location>
</feature>
<feature type="repeat" description="PPR" evidence="3">
    <location>
        <begin position="577"/>
        <end position="611"/>
    </location>
</feature>
<evidence type="ECO:0000256" key="3">
    <source>
        <dbReference type="PROSITE-ProRule" id="PRU00708"/>
    </source>
</evidence>
<dbReference type="Pfam" id="PF01535">
    <property type="entry name" value="PPR"/>
    <property type="match status" value="5"/>
</dbReference>
<dbReference type="SUPFAM" id="SSF48452">
    <property type="entry name" value="TPR-like"/>
    <property type="match status" value="1"/>
</dbReference>
<evidence type="ECO:0000256" key="1">
    <source>
        <dbReference type="ARBA" id="ARBA00022737"/>
    </source>
</evidence>
<dbReference type="PROSITE" id="PS51375">
    <property type="entry name" value="PPR"/>
    <property type="match status" value="8"/>
</dbReference>
<accession>A0A8T2RTD2</accession>
<organism evidence="4 5">
    <name type="scientific">Ceratopteris richardii</name>
    <name type="common">Triangle waterfern</name>
    <dbReference type="NCBI Taxonomy" id="49495"/>
    <lineage>
        <taxon>Eukaryota</taxon>
        <taxon>Viridiplantae</taxon>
        <taxon>Streptophyta</taxon>
        <taxon>Embryophyta</taxon>
        <taxon>Tracheophyta</taxon>
        <taxon>Polypodiopsida</taxon>
        <taxon>Polypodiidae</taxon>
        <taxon>Polypodiales</taxon>
        <taxon>Pteridineae</taxon>
        <taxon>Pteridaceae</taxon>
        <taxon>Parkerioideae</taxon>
        <taxon>Ceratopteris</taxon>
    </lineage>
</organism>
<keyword evidence="5" id="KW-1185">Reference proteome</keyword>
<sequence>MPTLPSSDHLRCILRACKYQTVRISSVSLYPCMRKSGIQVYSCLGNYLVSVLVTVGDVDGAVEVFDALTFRSPTSWNSLIFGLVQCGKLRNALHIFQQMQENCVYVSESSILTLLKACIHLKAETIGIALHAEVARRGLEGHLLVGSSLVDMYAKCDFMTQAQETFDKLPGRDIVTWNVLIVGYSRLGHWEEVLLCFGRMQSDGCIPSIATLVFGLKACAAIGNSDRGGELHAEIARLQLTGDPQIGSALVDMYSSCGLLECAEEVLDNLPIKHLSSYNALLGGYVKQELNSEALLCFKQMQLQGIVPNVITYTCTLKAAGTVGDLDTGLELYCQIARMGFQNDLSIGSALIDMFVNCGWLSSAEEVLLMLEDRNVICWNALISGYAKHGFGTKALKTMEQMQEDSLSPSKVTYASILKACADMNAIHQGRVLHMQITKKEMELDLFVGSSLVNMYADAGLLEEAQNIFDRLPMHNIVAWTALVGGYAKHGFDSEALEYFEEMQLEGVFPNAATYACSLKACGSLETIEKGFHIHVEIARRGLESDILVGNALIDMYAKCGLLKKASDVFHRLPTRDTISWNALISGYSQEGLAEEALSLFERMQTEQIPPDAITFSCILNACGGARARNKGKEIHHEIDRMGLLQGDVIVGNALIDMYVNCGSVSKAQEVFDKLPIRDVVTWTTLIAGYVNHERHEEALQYHERMEQSGVFSNAVTFVSILKACGSMGLMGKGQRLHTEIMRKDLLESDLVGNSLVDLYAKCGLLLVAHEVFQHLVVQDEVSWNTLIAGHAHLGVSKLVFRLFDQMLNNGEEPTTSTFLSVLNACSHAGIVEDGLSVFESMSGNYDLTQNIEHFNCMADMFARSGQLEKSCIVIREMPFHPNPIVWHTLMNACQTWGNRELGWEAFEQAVQIDDKDAGAFVFVMKMFLDVSLHRETMKIHSER</sequence>
<protein>
    <recommendedName>
        <fullName evidence="6">Pentatricopeptide repeat-containing protein</fullName>
    </recommendedName>
</protein>
<dbReference type="InterPro" id="IPR011990">
    <property type="entry name" value="TPR-like_helical_dom_sf"/>
</dbReference>
<dbReference type="FunFam" id="1.25.40.10:FF:000158">
    <property type="entry name" value="pentatricopeptide repeat-containing protein At2g33680"/>
    <property type="match status" value="1"/>
</dbReference>
<dbReference type="GO" id="GO:0003723">
    <property type="term" value="F:RNA binding"/>
    <property type="evidence" value="ECO:0007669"/>
    <property type="project" value="InterPro"/>
</dbReference>
<proteinExistence type="inferred from homology"/>
<comment type="caution">
    <text evidence="4">The sequence shown here is derived from an EMBL/GenBank/DDBJ whole genome shotgun (WGS) entry which is preliminary data.</text>
</comment>
<dbReference type="GO" id="GO:0009451">
    <property type="term" value="P:RNA modification"/>
    <property type="evidence" value="ECO:0007669"/>
    <property type="project" value="InterPro"/>
</dbReference>
<keyword evidence="1" id="KW-0677">Repeat</keyword>
<evidence type="ECO:0000313" key="4">
    <source>
        <dbReference type="EMBL" id="KAH7299716.1"/>
    </source>
</evidence>
<dbReference type="GO" id="GO:0048731">
    <property type="term" value="P:system development"/>
    <property type="evidence" value="ECO:0007669"/>
    <property type="project" value="UniProtKB-ARBA"/>
</dbReference>
<feature type="repeat" description="PPR" evidence="3">
    <location>
        <begin position="476"/>
        <end position="510"/>
    </location>
</feature>
<dbReference type="FunFam" id="1.25.40.10:FF:000031">
    <property type="entry name" value="Pentatricopeptide repeat-containing protein mitochondrial"/>
    <property type="match status" value="2"/>
</dbReference>
<feature type="repeat" description="PPR" evidence="3">
    <location>
        <begin position="72"/>
        <end position="106"/>
    </location>
</feature>
<dbReference type="Gene3D" id="1.25.40.10">
    <property type="entry name" value="Tetratricopeptide repeat domain"/>
    <property type="match status" value="7"/>
</dbReference>
<dbReference type="OrthoDB" id="1934782at2759"/>
<feature type="repeat" description="PPR" evidence="3">
    <location>
        <begin position="780"/>
        <end position="814"/>
    </location>
</feature>
<dbReference type="InterPro" id="IPR046960">
    <property type="entry name" value="PPR_At4g14850-like_plant"/>
</dbReference>
<dbReference type="AlphaFoldDB" id="A0A8T2RTD2"/>
<feature type="repeat" description="PPR" evidence="3">
    <location>
        <begin position="274"/>
        <end position="308"/>
    </location>
</feature>
<dbReference type="NCBIfam" id="TIGR00756">
    <property type="entry name" value="PPR"/>
    <property type="match status" value="8"/>
</dbReference>
<dbReference type="PANTHER" id="PTHR24015:SF548">
    <property type="entry name" value="OS08G0340900 PROTEIN"/>
    <property type="match status" value="1"/>
</dbReference>
<gene>
    <name evidence="4" type="ORF">KP509_24G025900</name>
</gene>
<reference evidence="4" key="1">
    <citation type="submission" date="2021-08" db="EMBL/GenBank/DDBJ databases">
        <title>WGS assembly of Ceratopteris richardii.</title>
        <authorList>
            <person name="Marchant D.B."/>
            <person name="Chen G."/>
            <person name="Jenkins J."/>
            <person name="Shu S."/>
            <person name="Leebens-Mack J."/>
            <person name="Grimwood J."/>
            <person name="Schmutz J."/>
            <person name="Soltis P."/>
            <person name="Soltis D."/>
            <person name="Chen Z.-H."/>
        </authorList>
    </citation>
    <scope>NUCLEOTIDE SEQUENCE</scope>
    <source>
        <strain evidence="4">Whitten #5841</strain>
        <tissue evidence="4">Leaf</tissue>
    </source>
</reference>
<feature type="repeat" description="PPR" evidence="3">
    <location>
        <begin position="173"/>
        <end position="207"/>
    </location>
</feature>
<name>A0A8T2RTD2_CERRI</name>
<dbReference type="InterPro" id="IPR002885">
    <property type="entry name" value="PPR_rpt"/>
</dbReference>
<dbReference type="EMBL" id="CM035429">
    <property type="protein sequence ID" value="KAH7299716.1"/>
    <property type="molecule type" value="Genomic_DNA"/>
</dbReference>
<dbReference type="PANTHER" id="PTHR24015">
    <property type="entry name" value="OS07G0578800 PROTEIN-RELATED"/>
    <property type="match status" value="1"/>
</dbReference>
<evidence type="ECO:0008006" key="6">
    <source>
        <dbReference type="Google" id="ProtNLM"/>
    </source>
</evidence>
<dbReference type="Pfam" id="PF13041">
    <property type="entry name" value="PPR_2"/>
    <property type="match status" value="7"/>
</dbReference>
<feature type="repeat" description="PPR" evidence="3">
    <location>
        <begin position="679"/>
        <end position="713"/>
    </location>
</feature>
<dbReference type="GO" id="GO:0005739">
    <property type="term" value="C:mitochondrion"/>
    <property type="evidence" value="ECO:0007669"/>
    <property type="project" value="UniProtKB-ARBA"/>
</dbReference>
<dbReference type="Proteomes" id="UP000825935">
    <property type="component" value="Chromosome 24"/>
</dbReference>